<dbReference type="EMBL" id="CP013109">
    <property type="protein sequence ID" value="APG93415.1"/>
    <property type="molecule type" value="Genomic_DNA"/>
</dbReference>
<organism evidence="1 2">
    <name type="scientific">Sinorhizobium americanum</name>
    <dbReference type="NCBI Taxonomy" id="194963"/>
    <lineage>
        <taxon>Bacteria</taxon>
        <taxon>Pseudomonadati</taxon>
        <taxon>Pseudomonadota</taxon>
        <taxon>Alphaproteobacteria</taxon>
        <taxon>Hyphomicrobiales</taxon>
        <taxon>Rhizobiaceae</taxon>
        <taxon>Sinorhizobium/Ensifer group</taxon>
        <taxon>Sinorhizobium</taxon>
    </lineage>
</organism>
<dbReference type="RefSeq" id="WP_064253170.1">
    <property type="nucleotide sequence ID" value="NZ_CP013109.1"/>
</dbReference>
<sequence length="389" mass="43208">MAISKGPQVFPRTEFLRRLTAVKSEMVRRDIEALVVFNVHNITYLTGYTTPSGYVPDGLVVLIHEEEPIFILRQMDAPAAIHQTFMSRDSILAYPEALIGTPEKNGYDAIIDFLHEKGLGNRGVGFELGDLRFHAVTKFRTRLPNAKLEDCTNLVTWIRIIKSDLEIAIMREAAAISDAAMQRAAEVIRAGEREADVAAEIEATLARGANGKPGTNIASNAICSSPRTGTAHIRWSEDVFREGSQINIELAGIRHGYTVPLMRTFSIGEPSERLNRVHVAHLAGLDAALETIRPGKTCSDVANAFHRTYEKHGFKKESRCGYAIGIGWIEPTASFQSGDMTELKPNMTFHLMLGNWFDEDFGYMFSESIRVTESGVEVLTNTPRRVITL</sequence>
<evidence type="ECO:0000313" key="2">
    <source>
        <dbReference type="Proteomes" id="UP000182306"/>
    </source>
</evidence>
<accession>A0A1L3LTK7</accession>
<dbReference type="Gene3D" id="3.90.230.10">
    <property type="entry name" value="Creatinase/methionine aminopeptidase superfamily"/>
    <property type="match status" value="1"/>
</dbReference>
<dbReference type="KEGG" id="same:SAMCFNEI73_pB0218"/>
<dbReference type="InterPro" id="IPR029149">
    <property type="entry name" value="Creatin/AminoP/Spt16_N"/>
</dbReference>
<dbReference type="SUPFAM" id="SSF53092">
    <property type="entry name" value="Creatinase/prolidase N-terminal domain"/>
    <property type="match status" value="1"/>
</dbReference>
<dbReference type="Proteomes" id="UP000182306">
    <property type="component" value="Plasmid B"/>
</dbReference>
<proteinExistence type="predicted"/>
<dbReference type="SUPFAM" id="SSF55920">
    <property type="entry name" value="Creatinase/aminopeptidase"/>
    <property type="match status" value="1"/>
</dbReference>
<dbReference type="InterPro" id="IPR000587">
    <property type="entry name" value="Creatinase_N"/>
</dbReference>
<keyword evidence="1" id="KW-0614">Plasmid</keyword>
<name>A0A1L3LTK7_9HYPH</name>
<dbReference type="AlphaFoldDB" id="A0A1L3LTK7"/>
<dbReference type="CDD" id="cd01066">
    <property type="entry name" value="APP_MetAP"/>
    <property type="match status" value="1"/>
</dbReference>
<keyword evidence="2" id="KW-1185">Reference proteome</keyword>
<dbReference type="Gene3D" id="3.40.350.10">
    <property type="entry name" value="Creatinase/prolidase N-terminal domain"/>
    <property type="match status" value="1"/>
</dbReference>
<dbReference type="InterPro" id="IPR050659">
    <property type="entry name" value="Peptidase_M24B"/>
</dbReference>
<evidence type="ECO:0000313" key="1">
    <source>
        <dbReference type="EMBL" id="APG93415.1"/>
    </source>
</evidence>
<dbReference type="Pfam" id="PF00557">
    <property type="entry name" value="Peptidase_M24"/>
    <property type="match status" value="1"/>
</dbReference>
<protein>
    <submittedName>
        <fullName evidence="1">Peptidase</fullName>
    </submittedName>
</protein>
<dbReference type="OrthoDB" id="9761809at2"/>
<dbReference type="PANTHER" id="PTHR46112">
    <property type="entry name" value="AMINOPEPTIDASE"/>
    <property type="match status" value="1"/>
</dbReference>
<geneLocation type="plasmid" evidence="1 2">
    <name>B</name>
</geneLocation>
<dbReference type="Pfam" id="PF01321">
    <property type="entry name" value="Creatinase_N"/>
    <property type="match status" value="1"/>
</dbReference>
<dbReference type="PANTHER" id="PTHR46112:SF2">
    <property type="entry name" value="XAA-PRO AMINOPEPTIDASE P-RELATED"/>
    <property type="match status" value="1"/>
</dbReference>
<gene>
    <name evidence="1" type="ORF">SAMCFNEI73_pB0218</name>
</gene>
<dbReference type="InterPro" id="IPR000994">
    <property type="entry name" value="Pept_M24"/>
</dbReference>
<dbReference type="InterPro" id="IPR036005">
    <property type="entry name" value="Creatinase/aminopeptidase-like"/>
</dbReference>
<reference evidence="1 2" key="1">
    <citation type="submission" date="2015-10" db="EMBL/GenBank/DDBJ databases">
        <title>Genomic differences between typical nodule nitrogen-fixing rhizobial strains and those coming from bean seeds.</title>
        <authorList>
            <person name="Peralta H."/>
            <person name="Aguilar-Vera A."/>
            <person name="Diaz R."/>
            <person name="Mora Y."/>
            <person name="Martinez-Batallar G."/>
            <person name="Salazar E."/>
            <person name="Vargas-Lagunas C."/>
            <person name="Encarnacion S."/>
            <person name="Girard L."/>
            <person name="Mora J."/>
        </authorList>
    </citation>
    <scope>NUCLEOTIDE SEQUENCE [LARGE SCALE GENOMIC DNA]</scope>
    <source>
        <strain evidence="1 2">CFNEI 73</strain>
        <plasmid evidence="1 2">B</plasmid>
    </source>
</reference>